<sequence length="431" mass="48078">MEGKGVVVEIICKQTVKPSSPTPPHRSNLMLSHLDQLAPPLYFPLIFFFQSKSNSNHIQISQHLKHSLSHALLSFYPLAGTLIQHDMNSYVHCNDAGVEFVDARAHARVSDIQDQDCLSSLKQFLPLDPTAAGERPFLLFQLTFFDCGGVALGVCFSHKVADCVSVMALLHAWAAACRQPQKQINLGDVSFEFDLHTYFPPRVSVVPRPPRVASAEKLVTRRFVFDKHKLMSLKESVSRVLSPTRVELVSGFIWQSFLKGGGEDIIQAAIQWVNLRPRFNPPGVNLDNTMGNGIMFTYALADGDGDGDGVEYEELLRRLRCSINKIDHDYITAARDGDEYGNDHARFFCKGKGGVDWEACSFSSWTRFPLYDVDFGWGNPVWCCTTALPVKNLTILISTSGGDGIEAWVNMNQHNLEILQTQFQLIPTSNS</sequence>
<organism evidence="4">
    <name type="scientific">Plectranthus barbatus</name>
    <dbReference type="NCBI Taxonomy" id="41228"/>
    <lineage>
        <taxon>Eukaryota</taxon>
        <taxon>Viridiplantae</taxon>
        <taxon>Streptophyta</taxon>
        <taxon>Embryophyta</taxon>
        <taxon>Tracheophyta</taxon>
        <taxon>Spermatophyta</taxon>
        <taxon>Magnoliopsida</taxon>
        <taxon>eudicotyledons</taxon>
        <taxon>Gunneridae</taxon>
        <taxon>Pentapetalae</taxon>
        <taxon>asterids</taxon>
        <taxon>lamiids</taxon>
        <taxon>Lamiales</taxon>
        <taxon>Lamiaceae</taxon>
        <taxon>Nepetoideae</taxon>
        <taxon>Ocimeae</taxon>
        <taxon>Plectranthinae</taxon>
        <taxon>Plectranthus</taxon>
    </lineage>
</organism>
<proteinExistence type="evidence at transcript level"/>
<dbReference type="Pfam" id="PF02458">
    <property type="entry name" value="Transferase"/>
    <property type="match status" value="1"/>
</dbReference>
<evidence type="ECO:0000256" key="3">
    <source>
        <dbReference type="ARBA" id="ARBA00023315"/>
    </source>
</evidence>
<evidence type="ECO:0000256" key="2">
    <source>
        <dbReference type="ARBA" id="ARBA00022679"/>
    </source>
</evidence>
<keyword evidence="3 4" id="KW-0012">Acyltransferase</keyword>
<dbReference type="InterPro" id="IPR023213">
    <property type="entry name" value="CAT-like_dom_sf"/>
</dbReference>
<evidence type="ECO:0000256" key="1">
    <source>
        <dbReference type="ARBA" id="ARBA00009861"/>
    </source>
</evidence>
<dbReference type="PANTHER" id="PTHR31623:SF110">
    <property type="entry name" value="VINORINE SYNTHASE-LIKE"/>
    <property type="match status" value="1"/>
</dbReference>
<dbReference type="EMBL" id="KT382365">
    <property type="protein sequence ID" value="AMZ03409.1"/>
    <property type="molecule type" value="mRNA"/>
</dbReference>
<comment type="similarity">
    <text evidence="1">Belongs to the plant acyltransferase family.</text>
</comment>
<dbReference type="GO" id="GO:0016746">
    <property type="term" value="F:acyltransferase activity"/>
    <property type="evidence" value="ECO:0007669"/>
    <property type="project" value="UniProtKB-KW"/>
</dbReference>
<name>A0A1B0VRR0_9LAMI</name>
<protein>
    <submittedName>
        <fullName evidence="4">Acyltransferase ACT3</fullName>
    </submittedName>
</protein>
<dbReference type="Gene3D" id="3.30.559.10">
    <property type="entry name" value="Chloramphenicol acetyltransferase-like domain"/>
    <property type="match status" value="2"/>
</dbReference>
<keyword evidence="2 4" id="KW-0808">Transferase</keyword>
<reference evidence="4" key="1">
    <citation type="submission" date="2015-08" db="EMBL/GenBank/DDBJ databases">
        <title>Elucidation of the biosynthetic pathway of forskolin and production in yeast.</title>
        <authorList>
            <person name="Pateraki I."/>
            <person name="Andersen-Ranberg J."/>
            <person name="Jensen N.B."/>
            <person name="Wubshet S.G."/>
            <person name="Staerk D."/>
            <person name="Hallstrroem B."/>
            <person name="Hamberger B."/>
            <person name="Olsen C.E."/>
            <person name="Hansen J."/>
            <person name="Moeller B.L."/>
            <person name="Hamberger B."/>
        </authorList>
    </citation>
    <scope>NUCLEOTIDE SEQUENCE</scope>
</reference>
<dbReference type="AlphaFoldDB" id="A0A1B0VRR0"/>
<accession>A0A1B0VRR0</accession>
<evidence type="ECO:0000313" key="4">
    <source>
        <dbReference type="EMBL" id="AMZ03409.1"/>
    </source>
</evidence>
<dbReference type="PANTHER" id="PTHR31623">
    <property type="entry name" value="F21J9.9"/>
    <property type="match status" value="1"/>
</dbReference>